<reference evidence="2" key="1">
    <citation type="journal article" date="2015" name="BMC Genomics">
        <title>Transcriptome profiling of a Rhizobium leguminosarum bv. trifolii rosR mutant reveals the role of the transcriptional regulator RosR in motility, synthesis of cell-surface components, and other cellular processes.</title>
        <authorList>
            <person name="Rachwal K."/>
            <person name="Matczynska E."/>
            <person name="Janczarek M."/>
        </authorList>
    </citation>
    <scope>NUCLEOTIDE SEQUENCE</scope>
    <source>
        <strain evidence="2">Rt24.2</strain>
    </source>
</reference>
<reference evidence="2" key="2">
    <citation type="journal article" date="2016" name="Front. Microbiol.">
        <title>The Regulatory Protein RosR Affects Rhizobium leguminosarum bv. trifolii Protein Profiles, Cell Surface Properties, and Symbiosis with Clover.</title>
        <authorList>
            <person name="Rachwal K."/>
            <person name="Boguszewska A."/>
            <person name="Kopcinska J."/>
            <person name="Karas M."/>
            <person name="Tchorzewski M."/>
            <person name="Janczarek M."/>
        </authorList>
    </citation>
    <scope>NUCLEOTIDE SEQUENCE</scope>
    <source>
        <strain evidence="2">Rt24.2</strain>
    </source>
</reference>
<protein>
    <submittedName>
        <fullName evidence="2">Uncharacterized protein</fullName>
    </submittedName>
</protein>
<dbReference type="EMBL" id="KX491916">
    <property type="protein sequence ID" value="AOO94280.1"/>
    <property type="molecule type" value="Genomic_DNA"/>
</dbReference>
<organism evidence="2">
    <name type="scientific">Rhizobium leguminosarum bv. trifolii</name>
    <dbReference type="NCBI Taxonomy" id="386"/>
    <lineage>
        <taxon>Bacteria</taxon>
        <taxon>Pseudomonadati</taxon>
        <taxon>Pseudomonadota</taxon>
        <taxon>Alphaproteobacteria</taxon>
        <taxon>Hyphomicrobiales</taxon>
        <taxon>Rhizobiaceae</taxon>
        <taxon>Rhizobium/Agrobacterium group</taxon>
        <taxon>Rhizobium</taxon>
    </lineage>
</organism>
<evidence type="ECO:0000313" key="2">
    <source>
        <dbReference type="EMBL" id="AOO94280.1"/>
    </source>
</evidence>
<sequence>MKSPWKFLAELASRRRRADVQEGLTGDELKGDLSQGEGEQTPSNLPKASDGPTQNEHLPVDDVSATTSPVAVIDVVPVRAASQPVDFPTLDPHDDGRPSPPVRKAINHRLKAAGRKSEIAKGVRADAVVQNTTRTDKQQPEPLISPHESFFASVMSLDEDIKQLRKQLAEKLHLQNVQLKRMLERFDGS</sequence>
<proteinExistence type="predicted"/>
<feature type="compositionally biased region" description="Polar residues" evidence="1">
    <location>
        <begin position="37"/>
        <end position="56"/>
    </location>
</feature>
<evidence type="ECO:0000256" key="1">
    <source>
        <dbReference type="SAM" id="MobiDB-lite"/>
    </source>
</evidence>
<accession>A0A1B8R2S4</accession>
<dbReference type="AlphaFoldDB" id="A0A1B8R2S4"/>
<name>A0A1B8R2S4_RHILT</name>
<feature type="region of interest" description="Disordered" evidence="1">
    <location>
        <begin position="14"/>
        <end position="66"/>
    </location>
</feature>